<accession>U7VDQ6</accession>
<evidence type="ECO:0000313" key="3">
    <source>
        <dbReference type="Proteomes" id="UP000017081"/>
    </source>
</evidence>
<gene>
    <name evidence="2" type="ORF">HMPREF0202_00478</name>
</gene>
<feature type="domain" description="Dinitrogenase iron-molybdenum cofactor biosynthesis" evidence="1">
    <location>
        <begin position="19"/>
        <end position="98"/>
    </location>
</feature>
<name>U7VDQ6_9FUSO</name>
<dbReference type="eggNOG" id="COG1433">
    <property type="taxonomic scope" value="Bacteria"/>
</dbReference>
<sequence length="133" mass="14510">MPITKKRGVFMKIAVVSENNKISQHFGRAEGFFVYDGTNKEYHKSNGHGAIPGQLKELGVEFVACGGIGEGALNNLKSLDIKVFSGLEGFCDDIADGFFKHILVNGEAVCNSHEHHHEHHHGHGHSCNCKCGK</sequence>
<dbReference type="EMBL" id="AXZF01000016">
    <property type="protein sequence ID" value="ERT69640.1"/>
    <property type="molecule type" value="Genomic_DNA"/>
</dbReference>
<keyword evidence="3" id="KW-1185">Reference proteome</keyword>
<proteinExistence type="predicted"/>
<organism evidence="2 3">
    <name type="scientific">Cetobacterium somerae ATCC BAA-474</name>
    <dbReference type="NCBI Taxonomy" id="1319815"/>
    <lineage>
        <taxon>Bacteria</taxon>
        <taxon>Fusobacteriati</taxon>
        <taxon>Fusobacteriota</taxon>
        <taxon>Fusobacteriia</taxon>
        <taxon>Fusobacteriales</taxon>
        <taxon>Fusobacteriaceae</taxon>
        <taxon>Cetobacterium</taxon>
    </lineage>
</organism>
<dbReference type="Gene3D" id="3.30.420.130">
    <property type="entry name" value="Dinitrogenase iron-molybdenum cofactor biosynthesis domain"/>
    <property type="match status" value="1"/>
</dbReference>
<dbReference type="SUPFAM" id="SSF53146">
    <property type="entry name" value="Nitrogenase accessory factor-like"/>
    <property type="match status" value="1"/>
</dbReference>
<dbReference type="AlphaFoldDB" id="U7VDQ6"/>
<dbReference type="InterPro" id="IPR036105">
    <property type="entry name" value="DiNase_FeMo-co_biosyn_sf"/>
</dbReference>
<evidence type="ECO:0000259" key="1">
    <source>
        <dbReference type="Pfam" id="PF02579"/>
    </source>
</evidence>
<dbReference type="STRING" id="1319815.HMPREF0202_00478"/>
<evidence type="ECO:0000313" key="2">
    <source>
        <dbReference type="EMBL" id="ERT69640.1"/>
    </source>
</evidence>
<dbReference type="InterPro" id="IPR003731">
    <property type="entry name" value="Di-Nase_FeMo-co_biosynth"/>
</dbReference>
<dbReference type="HOGENOM" id="CLU_104194_2_0_0"/>
<dbReference type="PANTHER" id="PTHR42983">
    <property type="entry name" value="DINITROGENASE IRON-MOLYBDENUM COFACTOR PROTEIN-RELATED"/>
    <property type="match status" value="1"/>
</dbReference>
<dbReference type="PANTHER" id="PTHR42983:SF1">
    <property type="entry name" value="IRON-MOLYBDENUM PROTEIN"/>
    <property type="match status" value="1"/>
</dbReference>
<reference evidence="2 3" key="1">
    <citation type="submission" date="2013-08" db="EMBL/GenBank/DDBJ databases">
        <authorList>
            <person name="Weinstock G."/>
            <person name="Sodergren E."/>
            <person name="Wylie T."/>
            <person name="Fulton L."/>
            <person name="Fulton R."/>
            <person name="Fronick C."/>
            <person name="O'Laughlin M."/>
            <person name="Godfrey J."/>
            <person name="Miner T."/>
            <person name="Herter B."/>
            <person name="Appelbaum E."/>
            <person name="Cordes M."/>
            <person name="Lek S."/>
            <person name="Wollam A."/>
            <person name="Pepin K.H."/>
            <person name="Palsikar V.B."/>
            <person name="Mitreva M."/>
            <person name="Wilson R.K."/>
        </authorList>
    </citation>
    <scope>NUCLEOTIDE SEQUENCE [LARGE SCALE GENOMIC DNA]</scope>
    <source>
        <strain evidence="2 3">ATCC BAA-474</strain>
    </source>
</reference>
<comment type="caution">
    <text evidence="2">The sequence shown here is derived from an EMBL/GenBank/DDBJ whole genome shotgun (WGS) entry which is preliminary data.</text>
</comment>
<protein>
    <submittedName>
        <fullName evidence="2">Dinitrogenase iron-molybdenum cofactor</fullName>
    </submittedName>
</protein>
<dbReference type="Pfam" id="PF02579">
    <property type="entry name" value="Nitro_FeMo-Co"/>
    <property type="match status" value="1"/>
</dbReference>
<dbReference type="Proteomes" id="UP000017081">
    <property type="component" value="Unassembled WGS sequence"/>
</dbReference>